<dbReference type="PROSITE" id="PS50405">
    <property type="entry name" value="GST_CTER"/>
    <property type="match status" value="1"/>
</dbReference>
<dbReference type="CDD" id="cd03039">
    <property type="entry name" value="GST_N_Sigma_like"/>
    <property type="match status" value="1"/>
</dbReference>
<accession>A0AAV4JL02</accession>
<organism evidence="4 5">
    <name type="scientific">Elysia marginata</name>
    <dbReference type="NCBI Taxonomy" id="1093978"/>
    <lineage>
        <taxon>Eukaryota</taxon>
        <taxon>Metazoa</taxon>
        <taxon>Spiralia</taxon>
        <taxon>Lophotrochozoa</taxon>
        <taxon>Mollusca</taxon>
        <taxon>Gastropoda</taxon>
        <taxon>Heterobranchia</taxon>
        <taxon>Euthyneura</taxon>
        <taxon>Panpulmonata</taxon>
        <taxon>Sacoglossa</taxon>
        <taxon>Placobranchoidea</taxon>
        <taxon>Plakobranchidae</taxon>
        <taxon>Elysia</taxon>
    </lineage>
</organism>
<feature type="domain" description="GST N-terminal" evidence="2">
    <location>
        <begin position="33"/>
        <end position="113"/>
    </location>
</feature>
<dbReference type="InterPro" id="IPR004046">
    <property type="entry name" value="GST_C"/>
</dbReference>
<dbReference type="AlphaFoldDB" id="A0AAV4JL02"/>
<reference evidence="4 5" key="1">
    <citation type="journal article" date="2021" name="Elife">
        <title>Chloroplast acquisition without the gene transfer in kleptoplastic sea slugs, Plakobranchus ocellatus.</title>
        <authorList>
            <person name="Maeda T."/>
            <person name="Takahashi S."/>
            <person name="Yoshida T."/>
            <person name="Shimamura S."/>
            <person name="Takaki Y."/>
            <person name="Nagai Y."/>
            <person name="Toyoda A."/>
            <person name="Suzuki Y."/>
            <person name="Arimoto A."/>
            <person name="Ishii H."/>
            <person name="Satoh N."/>
            <person name="Nishiyama T."/>
            <person name="Hasebe M."/>
            <person name="Maruyama T."/>
            <person name="Minagawa J."/>
            <person name="Obokata J."/>
            <person name="Shigenobu S."/>
        </authorList>
    </citation>
    <scope>NUCLEOTIDE SEQUENCE [LARGE SCALE GENOMIC DNA]</scope>
</reference>
<dbReference type="EMBL" id="BMAT01006931">
    <property type="protein sequence ID" value="GFS22373.1"/>
    <property type="molecule type" value="Genomic_DNA"/>
</dbReference>
<dbReference type="InterPro" id="IPR004045">
    <property type="entry name" value="Glutathione_S-Trfase_N"/>
</dbReference>
<dbReference type="SFLD" id="SFLDS00019">
    <property type="entry name" value="Glutathione_Transferase_(cytos"/>
    <property type="match status" value="1"/>
</dbReference>
<evidence type="ECO:0000313" key="4">
    <source>
        <dbReference type="EMBL" id="GFS22373.1"/>
    </source>
</evidence>
<dbReference type="GO" id="GO:0004364">
    <property type="term" value="F:glutathione transferase activity"/>
    <property type="evidence" value="ECO:0007669"/>
    <property type="project" value="InterPro"/>
</dbReference>
<dbReference type="Pfam" id="PF02798">
    <property type="entry name" value="GST_N"/>
    <property type="match status" value="1"/>
</dbReference>
<dbReference type="SUPFAM" id="SSF47616">
    <property type="entry name" value="GST C-terminal domain-like"/>
    <property type="match status" value="1"/>
</dbReference>
<protein>
    <submittedName>
        <fullName evidence="4">Glutathione S-transferase alpha</fullName>
    </submittedName>
</protein>
<dbReference type="Gene3D" id="3.40.30.10">
    <property type="entry name" value="Glutaredoxin"/>
    <property type="match status" value="1"/>
</dbReference>
<comment type="similarity">
    <text evidence="1">Belongs to the GST superfamily. Alpha family.</text>
</comment>
<dbReference type="InterPro" id="IPR003080">
    <property type="entry name" value="GST_alpha"/>
</dbReference>
<dbReference type="Pfam" id="PF14497">
    <property type="entry name" value="GST_C_3"/>
    <property type="match status" value="1"/>
</dbReference>
<dbReference type="PROSITE" id="PS50404">
    <property type="entry name" value="GST_NTER"/>
    <property type="match status" value="1"/>
</dbReference>
<dbReference type="InterPro" id="IPR036282">
    <property type="entry name" value="Glutathione-S-Trfase_C_sf"/>
</dbReference>
<comment type="caution">
    <text evidence="4">The sequence shown here is derived from an EMBL/GenBank/DDBJ whole genome shotgun (WGS) entry which is preliminary data.</text>
</comment>
<dbReference type="InterPro" id="IPR010987">
    <property type="entry name" value="Glutathione-S-Trfase_C-like"/>
</dbReference>
<name>A0AAV4JL02_9GAST</name>
<dbReference type="InterPro" id="IPR036249">
    <property type="entry name" value="Thioredoxin-like_sf"/>
</dbReference>
<evidence type="ECO:0000259" key="3">
    <source>
        <dbReference type="PROSITE" id="PS50405"/>
    </source>
</evidence>
<dbReference type="PRINTS" id="PR01266">
    <property type="entry name" value="GSTRNSFRASEA"/>
</dbReference>
<feature type="domain" description="GST C-terminal" evidence="3">
    <location>
        <begin position="115"/>
        <end position="243"/>
    </location>
</feature>
<dbReference type="Gene3D" id="1.20.1050.10">
    <property type="match status" value="1"/>
</dbReference>
<gene>
    <name evidence="4" type="ORF">ElyMa_003362000</name>
</gene>
<dbReference type="PANTHER" id="PTHR11571:SF230">
    <property type="entry name" value="GLUTATHIONE TRANSFERASE"/>
    <property type="match status" value="1"/>
</dbReference>
<dbReference type="Proteomes" id="UP000762676">
    <property type="component" value="Unassembled WGS sequence"/>
</dbReference>
<dbReference type="GO" id="GO:0006749">
    <property type="term" value="P:glutathione metabolic process"/>
    <property type="evidence" value="ECO:0007669"/>
    <property type="project" value="TreeGrafter"/>
</dbReference>
<keyword evidence="5" id="KW-1185">Reference proteome</keyword>
<sequence>MQRRLKWSRLYYNDDVATTLDDDDDSDATNDDDYHYEEKVDGRGRGELIRLCLAAANIEFKDHFLYERAEYLKLIEDGKLLFNQLPLLEIDGKNLTQSNSCARYVARKASLCGKNEDEAVQIDMLYEGGRDFLTPFLPMVFKSEADVLAGAKEKTLPKYMPLFEKVAAANGTGYLVGSSLTLADISVLEPLLLCVEYFGTECFNGYPALKKVYDTVTGLDSISSFLKGPHRQRKNDERYVGEVKRVLNW</sequence>
<evidence type="ECO:0000256" key="1">
    <source>
        <dbReference type="ARBA" id="ARBA00011055"/>
    </source>
</evidence>
<dbReference type="PANTHER" id="PTHR11571">
    <property type="entry name" value="GLUTATHIONE S-TRANSFERASE"/>
    <property type="match status" value="1"/>
</dbReference>
<dbReference type="InterPro" id="IPR050213">
    <property type="entry name" value="GST_superfamily"/>
</dbReference>
<evidence type="ECO:0000259" key="2">
    <source>
        <dbReference type="PROSITE" id="PS50404"/>
    </source>
</evidence>
<dbReference type="SUPFAM" id="SSF52833">
    <property type="entry name" value="Thioredoxin-like"/>
    <property type="match status" value="1"/>
</dbReference>
<dbReference type="InterPro" id="IPR040079">
    <property type="entry name" value="Glutathione_S-Trfase"/>
</dbReference>
<proteinExistence type="inferred from homology"/>
<evidence type="ECO:0000313" key="5">
    <source>
        <dbReference type="Proteomes" id="UP000762676"/>
    </source>
</evidence>